<dbReference type="AlphaFoldDB" id="A0A7M3DW91"/>
<organism evidence="1 2">
    <name type="scientific">Rhizobium leguminosarum</name>
    <dbReference type="NCBI Taxonomy" id="384"/>
    <lineage>
        <taxon>Bacteria</taxon>
        <taxon>Pseudomonadati</taxon>
        <taxon>Pseudomonadota</taxon>
        <taxon>Alphaproteobacteria</taxon>
        <taxon>Hyphomicrobiales</taxon>
        <taxon>Rhizobiaceae</taxon>
        <taxon>Rhizobium/Agrobacterium group</taxon>
        <taxon>Rhizobium</taxon>
    </lineage>
</organism>
<proteinExistence type="predicted"/>
<name>A0A7M3DW91_RHILE</name>
<protein>
    <submittedName>
        <fullName evidence="1">Uncharacterized protein</fullName>
    </submittedName>
</protein>
<reference evidence="1 2" key="1">
    <citation type="submission" date="2019-02" db="EMBL/GenBank/DDBJ databases">
        <title>The genomic architecture of introgression among sibling species of bacteria.</title>
        <authorList>
            <person name="Cavassim M.I.A."/>
            <person name="Moeskjaer S."/>
            <person name="Moslemi C."/>
            <person name="Fields B."/>
            <person name="Bachmann A."/>
            <person name="Vilhjalmsson B."/>
            <person name="Schierup M.H."/>
            <person name="Young J.P.W."/>
            <person name="Andersen S.U."/>
        </authorList>
    </citation>
    <scope>NUCLEOTIDE SEQUENCE [LARGE SCALE GENOMIC DNA]</scope>
    <source>
        <strain evidence="1 2">SM135B</strain>
    </source>
</reference>
<dbReference type="Proteomes" id="UP000292974">
    <property type="component" value="Unassembled WGS sequence"/>
</dbReference>
<dbReference type="RefSeq" id="WP_130716670.1">
    <property type="nucleotide sequence ID" value="NZ_SIOP01000001.1"/>
</dbReference>
<sequence length="141" mass="15520">MTGDLRHEQRHLPNPTLRDLACEIGQVQIYWCFLEAEMRRQLEEAGLKGRLAKGTVVTQWRTYMGDVAANSKSGGLVEYLSAVEKVSRFRNLLAHGIQSVTANPRESDSAVVVCVGPDGSSHNLPIETISWQGLARSSAAR</sequence>
<accession>A0A7M3DW91</accession>
<dbReference type="EMBL" id="SIOP01000001">
    <property type="protein sequence ID" value="TAY52936.1"/>
    <property type="molecule type" value="Genomic_DNA"/>
</dbReference>
<evidence type="ECO:0000313" key="1">
    <source>
        <dbReference type="EMBL" id="TAY52936.1"/>
    </source>
</evidence>
<gene>
    <name evidence="1" type="ORF">ELH90_15525</name>
</gene>
<comment type="caution">
    <text evidence="1">The sequence shown here is derived from an EMBL/GenBank/DDBJ whole genome shotgun (WGS) entry which is preliminary data.</text>
</comment>
<evidence type="ECO:0000313" key="2">
    <source>
        <dbReference type="Proteomes" id="UP000292974"/>
    </source>
</evidence>